<dbReference type="Pfam" id="PF24035">
    <property type="entry name" value="DUF7344"/>
    <property type="match status" value="1"/>
</dbReference>
<keyword evidence="3" id="KW-1185">Reference proteome</keyword>
<evidence type="ECO:0000313" key="2">
    <source>
        <dbReference type="EMBL" id="SDQ56379.1"/>
    </source>
</evidence>
<dbReference type="STRING" id="1095778.SAMN04489842_1183"/>
<evidence type="ECO:0000313" key="3">
    <source>
        <dbReference type="Proteomes" id="UP000198848"/>
    </source>
</evidence>
<protein>
    <recommendedName>
        <fullName evidence="1">DUF7344 domain-containing protein</fullName>
    </recommendedName>
</protein>
<evidence type="ECO:0000259" key="1">
    <source>
        <dbReference type="Pfam" id="PF24035"/>
    </source>
</evidence>
<reference evidence="3" key="1">
    <citation type="submission" date="2016-10" db="EMBL/GenBank/DDBJ databases">
        <authorList>
            <person name="Varghese N."/>
            <person name="Submissions S."/>
        </authorList>
    </citation>
    <scope>NUCLEOTIDE SEQUENCE [LARGE SCALE GENOMIC DNA]</scope>
    <source>
        <strain evidence="3">DSM 24767</strain>
    </source>
</reference>
<sequence>MVEPIENLSALQNADLELTIDEILELLSIPTVRTTLAYLYDHPETTIDELASVVAGKTAIDDDRIATGRDYENAHIKLHHETLPRLDDYGLLAFDPDDGTVTDVDVPTAVYTTLGVTE</sequence>
<accession>A0A1H1BWU2</accession>
<proteinExistence type="predicted"/>
<dbReference type="EMBL" id="FNLC01000001">
    <property type="protein sequence ID" value="SDQ56379.1"/>
    <property type="molecule type" value="Genomic_DNA"/>
</dbReference>
<name>A0A1H1BWU2_NATTX</name>
<dbReference type="AlphaFoldDB" id="A0A1H1BWU2"/>
<dbReference type="InterPro" id="IPR055768">
    <property type="entry name" value="DUF7344"/>
</dbReference>
<gene>
    <name evidence="2" type="ORF">SAMN04489842_1183</name>
</gene>
<dbReference type="RefSeq" id="WP_090378676.1">
    <property type="nucleotide sequence ID" value="NZ_FNLC01000001.1"/>
</dbReference>
<feature type="domain" description="DUF7344" evidence="1">
    <location>
        <begin position="25"/>
        <end position="102"/>
    </location>
</feature>
<dbReference type="OrthoDB" id="247722at2157"/>
<dbReference type="Proteomes" id="UP000198848">
    <property type="component" value="Unassembled WGS sequence"/>
</dbReference>
<organism evidence="2 3">
    <name type="scientific">Natronobacterium texcoconense</name>
    <dbReference type="NCBI Taxonomy" id="1095778"/>
    <lineage>
        <taxon>Archaea</taxon>
        <taxon>Methanobacteriati</taxon>
        <taxon>Methanobacteriota</taxon>
        <taxon>Stenosarchaea group</taxon>
        <taxon>Halobacteria</taxon>
        <taxon>Halobacteriales</taxon>
        <taxon>Natrialbaceae</taxon>
        <taxon>Natronobacterium</taxon>
    </lineage>
</organism>